<dbReference type="Proteomes" id="UP001314263">
    <property type="component" value="Unassembled WGS sequence"/>
</dbReference>
<keyword evidence="5" id="KW-0862">Zinc</keyword>
<dbReference type="PROSITE" id="PS50082">
    <property type="entry name" value="WD_REPEATS_2"/>
    <property type="match status" value="2"/>
</dbReference>
<dbReference type="SUPFAM" id="SSF50978">
    <property type="entry name" value="WD40 repeat-like"/>
    <property type="match status" value="1"/>
</dbReference>
<evidence type="ECO:0000313" key="10">
    <source>
        <dbReference type="EMBL" id="CAK0757990.1"/>
    </source>
</evidence>
<dbReference type="SMART" id="SM00320">
    <property type="entry name" value="WD40"/>
    <property type="match status" value="7"/>
</dbReference>
<accession>A0AAV1I0N0</accession>
<dbReference type="AlphaFoldDB" id="A0AAV1I0N0"/>
<evidence type="ECO:0000313" key="11">
    <source>
        <dbReference type="Proteomes" id="UP001314263"/>
    </source>
</evidence>
<feature type="compositionally biased region" description="Basic and acidic residues" evidence="8">
    <location>
        <begin position="1"/>
        <end position="10"/>
    </location>
</feature>
<feature type="repeat" description="WD" evidence="7">
    <location>
        <begin position="765"/>
        <end position="805"/>
    </location>
</feature>
<dbReference type="InterPro" id="IPR042755">
    <property type="entry name" value="COP1"/>
</dbReference>
<dbReference type="InterPro" id="IPR015943">
    <property type="entry name" value="WD40/YVTN_repeat-like_dom_sf"/>
</dbReference>
<dbReference type="InterPro" id="IPR019775">
    <property type="entry name" value="WD40_repeat_CS"/>
</dbReference>
<dbReference type="Gene3D" id="3.30.40.10">
    <property type="entry name" value="Zinc/RING finger domain, C3HC4 (zinc finger)"/>
    <property type="match status" value="1"/>
</dbReference>
<comment type="caution">
    <text evidence="10">The sequence shown here is derived from an EMBL/GenBank/DDBJ whole genome shotgun (WGS) entry which is preliminary data.</text>
</comment>
<feature type="compositionally biased region" description="Low complexity" evidence="8">
    <location>
        <begin position="419"/>
        <end position="433"/>
    </location>
</feature>
<feature type="region of interest" description="Disordered" evidence="8">
    <location>
        <begin position="513"/>
        <end position="536"/>
    </location>
</feature>
<feature type="repeat" description="WD" evidence="7">
    <location>
        <begin position="679"/>
        <end position="721"/>
    </location>
</feature>
<feature type="region of interest" description="Disordered" evidence="8">
    <location>
        <begin position="418"/>
        <end position="481"/>
    </location>
</feature>
<dbReference type="InterPro" id="IPR013083">
    <property type="entry name" value="Znf_RING/FYVE/PHD"/>
</dbReference>
<feature type="region of interest" description="Disordered" evidence="8">
    <location>
        <begin position="1"/>
        <end position="29"/>
    </location>
</feature>
<dbReference type="SUPFAM" id="SSF57850">
    <property type="entry name" value="RING/U-box"/>
    <property type="match status" value="1"/>
</dbReference>
<keyword evidence="3" id="KW-0677">Repeat</keyword>
<proteinExistence type="predicted"/>
<evidence type="ECO:0000256" key="7">
    <source>
        <dbReference type="PROSITE-ProRule" id="PRU00221"/>
    </source>
</evidence>
<feature type="compositionally biased region" description="Low complexity" evidence="8">
    <location>
        <begin position="344"/>
        <end position="368"/>
    </location>
</feature>
<evidence type="ECO:0000256" key="4">
    <source>
        <dbReference type="ARBA" id="ARBA00022771"/>
    </source>
</evidence>
<feature type="domain" description="RING-type" evidence="9">
    <location>
        <begin position="44"/>
        <end position="81"/>
    </location>
</feature>
<evidence type="ECO:0000256" key="6">
    <source>
        <dbReference type="PROSITE-ProRule" id="PRU00175"/>
    </source>
</evidence>
<evidence type="ECO:0000256" key="1">
    <source>
        <dbReference type="ARBA" id="ARBA00022574"/>
    </source>
</evidence>
<dbReference type="Pfam" id="PF13923">
    <property type="entry name" value="zf-C3HC4_2"/>
    <property type="match status" value="1"/>
</dbReference>
<protein>
    <recommendedName>
        <fullName evidence="9">RING-type domain-containing protein</fullName>
    </recommendedName>
</protein>
<dbReference type="PROSITE" id="PS00678">
    <property type="entry name" value="WD_REPEATS_1"/>
    <property type="match status" value="1"/>
</dbReference>
<dbReference type="InterPro" id="IPR001680">
    <property type="entry name" value="WD40_rpt"/>
</dbReference>
<feature type="compositionally biased region" description="Polar residues" evidence="8">
    <location>
        <begin position="462"/>
        <end position="471"/>
    </location>
</feature>
<organism evidence="10 11">
    <name type="scientific">Coccomyxa viridis</name>
    <dbReference type="NCBI Taxonomy" id="1274662"/>
    <lineage>
        <taxon>Eukaryota</taxon>
        <taxon>Viridiplantae</taxon>
        <taxon>Chlorophyta</taxon>
        <taxon>core chlorophytes</taxon>
        <taxon>Trebouxiophyceae</taxon>
        <taxon>Trebouxiophyceae incertae sedis</taxon>
        <taxon>Coccomyxaceae</taxon>
        <taxon>Coccomyxa</taxon>
    </lineage>
</organism>
<dbReference type="Pfam" id="PF00400">
    <property type="entry name" value="WD40"/>
    <property type="match status" value="3"/>
</dbReference>
<feature type="region of interest" description="Disordered" evidence="8">
    <location>
        <begin position="194"/>
        <end position="214"/>
    </location>
</feature>
<evidence type="ECO:0000259" key="9">
    <source>
        <dbReference type="PROSITE" id="PS50089"/>
    </source>
</evidence>
<keyword evidence="11" id="KW-1185">Reference proteome</keyword>
<dbReference type="EMBL" id="CAUYUE010000003">
    <property type="protein sequence ID" value="CAK0757990.1"/>
    <property type="molecule type" value="Genomic_DNA"/>
</dbReference>
<evidence type="ECO:0000256" key="8">
    <source>
        <dbReference type="SAM" id="MobiDB-lite"/>
    </source>
</evidence>
<gene>
    <name evidence="10" type="ORF">CVIRNUC_002585</name>
</gene>
<dbReference type="PANTHER" id="PTHR44080:SF1">
    <property type="entry name" value="E3 UBIQUITIN-PROTEIN LIGASE COP1"/>
    <property type="match status" value="1"/>
</dbReference>
<keyword evidence="2" id="KW-0479">Metal-binding</keyword>
<keyword evidence="1 7" id="KW-0853">WD repeat</keyword>
<dbReference type="GO" id="GO:0061630">
    <property type="term" value="F:ubiquitin protein ligase activity"/>
    <property type="evidence" value="ECO:0007669"/>
    <property type="project" value="InterPro"/>
</dbReference>
<dbReference type="InterPro" id="IPR036322">
    <property type="entry name" value="WD40_repeat_dom_sf"/>
</dbReference>
<reference evidence="10 11" key="1">
    <citation type="submission" date="2023-10" db="EMBL/GenBank/DDBJ databases">
        <authorList>
            <person name="Maclean D."/>
            <person name="Macfadyen A."/>
        </authorList>
    </citation>
    <scope>NUCLEOTIDE SEQUENCE [LARGE SCALE GENOMIC DNA]</scope>
</reference>
<dbReference type="PROSITE" id="PS50294">
    <property type="entry name" value="WD_REPEATS_REGION"/>
    <property type="match status" value="1"/>
</dbReference>
<dbReference type="PROSITE" id="PS50089">
    <property type="entry name" value="ZF_RING_2"/>
    <property type="match status" value="1"/>
</dbReference>
<dbReference type="PROSITE" id="PS00518">
    <property type="entry name" value="ZF_RING_1"/>
    <property type="match status" value="1"/>
</dbReference>
<dbReference type="GO" id="GO:0043161">
    <property type="term" value="P:proteasome-mediated ubiquitin-dependent protein catabolic process"/>
    <property type="evidence" value="ECO:0007669"/>
    <property type="project" value="TreeGrafter"/>
</dbReference>
<dbReference type="PANTHER" id="PTHR44080">
    <property type="entry name" value="E3 UBIQUITIN-PROTEIN LIGASE COP1"/>
    <property type="match status" value="1"/>
</dbReference>
<evidence type="ECO:0000256" key="5">
    <source>
        <dbReference type="ARBA" id="ARBA00022833"/>
    </source>
</evidence>
<evidence type="ECO:0000256" key="3">
    <source>
        <dbReference type="ARBA" id="ARBA00022737"/>
    </source>
</evidence>
<dbReference type="InterPro" id="IPR001841">
    <property type="entry name" value="Znf_RING"/>
</dbReference>
<dbReference type="InterPro" id="IPR017907">
    <property type="entry name" value="Znf_RING_CS"/>
</dbReference>
<dbReference type="Gene3D" id="2.130.10.10">
    <property type="entry name" value="YVTN repeat-like/Quinoprotein amine dehydrogenase"/>
    <property type="match status" value="1"/>
</dbReference>
<name>A0AAV1I0N0_9CHLO</name>
<sequence length="891" mass="94588">MEESSDHQHDDGDDMEVNGQAQEAHSGSVGPAAGLSQLLDDLSCPICMSLLRDPFVTSCGHTFCCSCLSTHLEARSTCPSCGQYLIRDHTYPNFLLSKMTSRAAAAERREKKPLAKQIEEDVLQDDTELSLPEVNGLLNTLWQKREAMEKQEGQIRMQLLLQFLHHARSEKTRKLRELHGELTTLDTDIQQVEAQAGPGGGQGGPPAPPERPSEAELLRRRIAESTGRSAELPGHPLAAAPARIPPALPGLPAIMPRAEGHQRGLLAGPTLAPFLGSHHVLPPSGVPAHDGPLATPAISTGLPGQFGGLLHAGMAALHGAAMREPGPGAGAAPGMLLNMPSLQSTLQTRQSAAQAAQGAQAAQPLAGRSPSLDTWGATAGSPRAVDAQALSGFHSGSWTPDNSMATSSHPPISASIVASVTPQSTSPTGTSSEHGSDSGHGAGATAGGALNSAPARLALPSGSRSRTQPSMPLSADASMGMEDTLRSRKRRVVSQFEDLQACYLKLRKHALQDGPHANGRTPNGHAPDIPNTDPEDAASHDLGMANGSATGAVMSSGGLSEFSRMLSVFINCSKLKVVAELPRASSRQSAAILSSIEFDRDRSMFATAGVSKRISLYNFEDVLEHSQVQEHCPASELVTRSKLSCLSWNKYVRSHLLSSDYEGCVTLWDVDTGLAVNEYEAHDKRIWSVDSCTADSSLFVSGSDDGWIKAWSSKQAAPTASIELRANVCCVKYNPGSAHEIAVGSADHNVHLYDLRKADAPTHVFSGHRKAVSYVRWLGEGEVVSASTDSTLRLWDLASGRESRVFRGHVNEKNFVGLAADSEFIACGSETNEVHVYYRALAKPIATKLFSSPASPSEGPQFISAVCWKPSDQTLLAANSQGCIKIMRLAS</sequence>
<evidence type="ECO:0000256" key="2">
    <source>
        <dbReference type="ARBA" id="ARBA00022723"/>
    </source>
</evidence>
<keyword evidence="4 6" id="KW-0863">Zinc-finger</keyword>
<dbReference type="SMART" id="SM00184">
    <property type="entry name" value="RING"/>
    <property type="match status" value="1"/>
</dbReference>
<dbReference type="GO" id="GO:0008270">
    <property type="term" value="F:zinc ion binding"/>
    <property type="evidence" value="ECO:0007669"/>
    <property type="project" value="UniProtKB-KW"/>
</dbReference>
<feature type="region of interest" description="Disordered" evidence="8">
    <location>
        <begin position="344"/>
        <end position="379"/>
    </location>
</feature>
<dbReference type="CDD" id="cd16504">
    <property type="entry name" value="RING-HC_COP1"/>
    <property type="match status" value="1"/>
</dbReference>